<proteinExistence type="predicted"/>
<feature type="domain" description="Peptidase M15C" evidence="2">
    <location>
        <begin position="197"/>
        <end position="263"/>
    </location>
</feature>
<evidence type="ECO:0000256" key="1">
    <source>
        <dbReference type="SAM" id="SignalP"/>
    </source>
</evidence>
<keyword evidence="3" id="KW-0121">Carboxypeptidase</keyword>
<keyword evidence="3" id="KW-0645">Protease</keyword>
<dbReference type="Pfam" id="PF13539">
    <property type="entry name" value="Peptidase_M15_4"/>
    <property type="match status" value="1"/>
</dbReference>
<keyword evidence="3" id="KW-0378">Hydrolase</keyword>
<sequence length="308" mass="35838">MNKVIKFLLTCMLFIISVESTTFASEENKEMDYIWNTKRDLLVLMLTYPECIKDIEKDEKGFVYLVMQNNNKVLYDDKKEKSHEQKFYNSDLQDTLEQIYPLDMINNVMEEGQDPGRIRCYSFLSNMYGNSKEAVQKNITNKSTYYGSMMFNKVNGAADNLEKALSIISELAKENPKIYNFVSPTSGTFNYRVIQDTGQLSPHAFAIAIDLKSDPADYWKWCNREKGGNRISIYPEEIVKTFEECGFVWGGKWSHFDILHFEYRPEIILKAKYFGECNNAENSEWYEGCTIDENTESLIEKINSVIDN</sequence>
<dbReference type="AlphaFoldDB" id="A0A174A016"/>
<protein>
    <submittedName>
        <fullName evidence="3">D-alanyl-D-alanine carboxypeptidase</fullName>
    </submittedName>
</protein>
<dbReference type="InterPro" id="IPR009045">
    <property type="entry name" value="Zn_M74/Hedgehog-like"/>
</dbReference>
<organism evidence="3 4">
    <name type="scientific">Clostridium disporicum</name>
    <dbReference type="NCBI Taxonomy" id="84024"/>
    <lineage>
        <taxon>Bacteria</taxon>
        <taxon>Bacillati</taxon>
        <taxon>Bacillota</taxon>
        <taxon>Clostridia</taxon>
        <taxon>Eubacteriales</taxon>
        <taxon>Clostridiaceae</taxon>
        <taxon>Clostridium</taxon>
    </lineage>
</organism>
<name>A0A174A016_9CLOT</name>
<evidence type="ECO:0000313" key="4">
    <source>
        <dbReference type="Proteomes" id="UP000095594"/>
    </source>
</evidence>
<dbReference type="OrthoDB" id="9799970at2"/>
<dbReference type="Gene3D" id="3.30.1380.10">
    <property type="match status" value="1"/>
</dbReference>
<dbReference type="InterPro" id="IPR039561">
    <property type="entry name" value="Peptidase_M15C"/>
</dbReference>
<dbReference type="GO" id="GO:0004180">
    <property type="term" value="F:carboxypeptidase activity"/>
    <property type="evidence" value="ECO:0007669"/>
    <property type="project" value="UniProtKB-KW"/>
</dbReference>
<dbReference type="Proteomes" id="UP000095594">
    <property type="component" value="Unassembled WGS sequence"/>
</dbReference>
<dbReference type="SUPFAM" id="SSF55166">
    <property type="entry name" value="Hedgehog/DD-peptidase"/>
    <property type="match status" value="1"/>
</dbReference>
<keyword evidence="1" id="KW-0732">Signal</keyword>
<evidence type="ECO:0000313" key="3">
    <source>
        <dbReference type="EMBL" id="CUN80855.1"/>
    </source>
</evidence>
<dbReference type="RefSeq" id="WP_055263622.1">
    <property type="nucleotide sequence ID" value="NZ_CABIXQ010000003.1"/>
</dbReference>
<dbReference type="EMBL" id="CYZX01000003">
    <property type="protein sequence ID" value="CUN80855.1"/>
    <property type="molecule type" value="Genomic_DNA"/>
</dbReference>
<evidence type="ECO:0000259" key="2">
    <source>
        <dbReference type="Pfam" id="PF13539"/>
    </source>
</evidence>
<reference evidence="3 4" key="1">
    <citation type="submission" date="2015-09" db="EMBL/GenBank/DDBJ databases">
        <authorList>
            <consortium name="Pathogen Informatics"/>
        </authorList>
    </citation>
    <scope>NUCLEOTIDE SEQUENCE [LARGE SCALE GENOMIC DNA]</scope>
    <source>
        <strain evidence="3 4">2789STDY5834856</strain>
    </source>
</reference>
<gene>
    <name evidence="3" type="ORF">ERS852471_00516</name>
</gene>
<feature type="chain" id="PRO_5008017287" evidence="1">
    <location>
        <begin position="25"/>
        <end position="308"/>
    </location>
</feature>
<feature type="signal peptide" evidence="1">
    <location>
        <begin position="1"/>
        <end position="24"/>
    </location>
</feature>
<accession>A0A174A016</accession>